<keyword evidence="2" id="KW-0812">Transmembrane</keyword>
<feature type="compositionally biased region" description="Polar residues" evidence="1">
    <location>
        <begin position="271"/>
        <end position="284"/>
    </location>
</feature>
<accession>G0SGZ8</accession>
<dbReference type="STRING" id="759272.G0SGZ8"/>
<reference evidence="3 4" key="1">
    <citation type="journal article" date="2011" name="Cell">
        <title>Insight into structure and assembly of the nuclear pore complex by utilizing the genome of a eukaryotic thermophile.</title>
        <authorList>
            <person name="Amlacher S."/>
            <person name="Sarges P."/>
            <person name="Flemming D."/>
            <person name="van Noort V."/>
            <person name="Kunze R."/>
            <person name="Devos D.P."/>
            <person name="Arumugam M."/>
            <person name="Bork P."/>
            <person name="Hurt E."/>
        </authorList>
    </citation>
    <scope>NUCLEOTIDE SEQUENCE [LARGE SCALE GENOMIC DNA]</scope>
    <source>
        <strain evidence="4">DSM 1495 / CBS 144.50 / IMI 039719</strain>
    </source>
</reference>
<dbReference type="EMBL" id="GL988047">
    <property type="protein sequence ID" value="EGS17487.1"/>
    <property type="molecule type" value="Genomic_DNA"/>
</dbReference>
<feature type="compositionally biased region" description="Basic and acidic residues" evidence="1">
    <location>
        <begin position="174"/>
        <end position="193"/>
    </location>
</feature>
<evidence type="ECO:0000313" key="4">
    <source>
        <dbReference type="Proteomes" id="UP000008066"/>
    </source>
</evidence>
<protein>
    <recommendedName>
        <fullName evidence="5">Endosomal spry domain-containing protein</fullName>
    </recommendedName>
</protein>
<feature type="compositionally biased region" description="Low complexity" evidence="1">
    <location>
        <begin position="151"/>
        <end position="163"/>
    </location>
</feature>
<evidence type="ECO:0008006" key="5">
    <source>
        <dbReference type="Google" id="ProtNLM"/>
    </source>
</evidence>
<dbReference type="OMA" id="TEHTEDR"/>
<dbReference type="eggNOG" id="ENOG502SPZ1">
    <property type="taxonomic scope" value="Eukaryota"/>
</dbReference>
<organism evidence="4">
    <name type="scientific">Chaetomium thermophilum (strain DSM 1495 / CBS 144.50 / IMI 039719)</name>
    <name type="common">Thermochaetoides thermophila</name>
    <dbReference type="NCBI Taxonomy" id="759272"/>
    <lineage>
        <taxon>Eukaryota</taxon>
        <taxon>Fungi</taxon>
        <taxon>Dikarya</taxon>
        <taxon>Ascomycota</taxon>
        <taxon>Pezizomycotina</taxon>
        <taxon>Sordariomycetes</taxon>
        <taxon>Sordariomycetidae</taxon>
        <taxon>Sordariales</taxon>
        <taxon>Chaetomiaceae</taxon>
        <taxon>Thermochaetoides</taxon>
    </lineage>
</organism>
<dbReference type="RefSeq" id="XP_006697105.1">
    <property type="nucleotide sequence ID" value="XM_006697042.1"/>
</dbReference>
<name>G0SGZ8_CHATD</name>
<evidence type="ECO:0000256" key="2">
    <source>
        <dbReference type="SAM" id="Phobius"/>
    </source>
</evidence>
<feature type="compositionally biased region" description="Low complexity" evidence="1">
    <location>
        <begin position="328"/>
        <end position="340"/>
    </location>
</feature>
<dbReference type="HOGENOM" id="CLU_038401_1_0_1"/>
<evidence type="ECO:0000313" key="3">
    <source>
        <dbReference type="EMBL" id="EGS17487.1"/>
    </source>
</evidence>
<proteinExistence type="predicted"/>
<feature type="region of interest" description="Disordered" evidence="1">
    <location>
        <begin position="151"/>
        <end position="295"/>
    </location>
</feature>
<keyword evidence="2" id="KW-0472">Membrane</keyword>
<keyword evidence="2" id="KW-1133">Transmembrane helix</keyword>
<dbReference type="AlphaFoldDB" id="G0SGZ8"/>
<sequence length="481" mass="52193">MAPAILSKIFSTALRARASDDIGALGPIAARSILLARNPSQVYENDPSAGIIPPQKINNNAVFAVFGLIGAAFVLVGIWFFFWAKNGGFYFKDDDWEEYVSTVLRRKGPNGTIYSNATPSTVLDGGSIYKEVDDGVTMTADDNTTVISGTTGITGITGGVSDISGRERRRKKKEQKEREKERRREEKAREKEKRSRRRVSGGVVVDPEAEAEAEEQLRRYRDEKPARVGGINTESDASTWDASTNPTWSTVSGSHARGDSISSIGDGEGSTVTSELISSRQRSPAKTEGNRGGRIRKVYSTADKTAMREHERIRAEARRLQEKGRQEAAAAALSNMSSSSKEITPLRRDFSFVRGAEDRMALRRIDEAVHEESVPTGSMVSGYITAGDNSSVADGGAAARQASRARSRSRHKASESKASGGWTESEVSASSAATDDTGTKVYQHPHHVPTLSEISGTSVSDFAYAEEKRKKRGGAGARRHQ</sequence>
<gene>
    <name evidence="3" type="ORF">CTHT_0068140</name>
</gene>
<feature type="region of interest" description="Disordered" evidence="1">
    <location>
        <begin position="318"/>
        <end position="341"/>
    </location>
</feature>
<evidence type="ECO:0000256" key="1">
    <source>
        <dbReference type="SAM" id="MobiDB-lite"/>
    </source>
</evidence>
<dbReference type="GeneID" id="18260852"/>
<dbReference type="Proteomes" id="UP000008066">
    <property type="component" value="Unassembled WGS sequence"/>
</dbReference>
<feature type="compositionally biased region" description="Basic and acidic residues" evidence="1">
    <location>
        <begin position="215"/>
        <end position="226"/>
    </location>
</feature>
<feature type="transmembrane region" description="Helical" evidence="2">
    <location>
        <begin position="61"/>
        <end position="84"/>
    </location>
</feature>
<dbReference type="OrthoDB" id="5393404at2759"/>
<keyword evidence="4" id="KW-1185">Reference proteome</keyword>
<feature type="compositionally biased region" description="Polar residues" evidence="1">
    <location>
        <begin position="232"/>
        <end position="253"/>
    </location>
</feature>
<feature type="region of interest" description="Disordered" evidence="1">
    <location>
        <begin position="370"/>
        <end position="459"/>
    </location>
</feature>
<dbReference type="KEGG" id="cthr:CTHT_0068140"/>